<dbReference type="InterPro" id="IPR003802">
    <property type="entry name" value="Sporulation_regulator_WhiA"/>
</dbReference>
<feature type="domain" description="DOD-type homing endonuclease" evidence="5">
    <location>
        <begin position="103"/>
        <end position="172"/>
    </location>
</feature>
<comment type="similarity">
    <text evidence="4">Belongs to the WhiA family.</text>
</comment>
<dbReference type="SUPFAM" id="SSF55608">
    <property type="entry name" value="Homing endonucleases"/>
    <property type="match status" value="1"/>
</dbReference>
<evidence type="ECO:0000259" key="5">
    <source>
        <dbReference type="PROSITE" id="PS50819"/>
    </source>
</evidence>
<comment type="function">
    <text evidence="4">Involved in cell division and chromosome segregation.</text>
</comment>
<dbReference type="Pfam" id="PF02650">
    <property type="entry name" value="HTH_WhiA"/>
    <property type="match status" value="1"/>
</dbReference>
<gene>
    <name evidence="4 6" type="primary">whiA</name>
    <name evidence="6" type="ORF">HXK24_02065</name>
</gene>
<dbReference type="EMBL" id="JABZGU010000025">
    <property type="protein sequence ID" value="MBF4802595.1"/>
    <property type="molecule type" value="Genomic_DNA"/>
</dbReference>
<comment type="caution">
    <text evidence="6">The sequence shown here is derived from an EMBL/GenBank/DDBJ whole genome shotgun (WGS) entry which is preliminary data.</text>
</comment>
<dbReference type="InterPro" id="IPR018478">
    <property type="entry name" value="Sporu_reg_WhiA_N_dom"/>
</dbReference>
<evidence type="ECO:0000256" key="3">
    <source>
        <dbReference type="ARBA" id="ARBA00023306"/>
    </source>
</evidence>
<sequence length="322" mass="35630">MSYTALVKNELVSVPEIQTDCELAQLSALIRVSGTLSMHGPGKFAVRIVTETGTVARTVISSSRRLFDLGTSVEYRRSIMHKKRNYLLEISNQDSLAEALSALGIYIPGEGLVSGIPKSVIHTKQAQRAFLRGAFMAGGFLADPLKDFHLEIAVSGERFATELVKLMGSIGVKARLNHRNRHTNALMRTREIYAVYLKSSDDIIKFLREIGAPTMARAIAFTRVQKHYRNNVNRVVNAEMANQTRSSNAAADQLALIEKAEKLVGLRALPPAVRDFCLARKDNPELSLSALGESFVPPVSKSAMYHRLLRLEKIVQDLEKDA</sequence>
<name>A0A9D6AE75_9ACTN</name>
<dbReference type="GO" id="GO:0051301">
    <property type="term" value="P:cell division"/>
    <property type="evidence" value="ECO:0007669"/>
    <property type="project" value="UniProtKB-UniRule"/>
</dbReference>
<evidence type="ECO:0000256" key="2">
    <source>
        <dbReference type="ARBA" id="ARBA00023125"/>
    </source>
</evidence>
<dbReference type="InterPro" id="IPR027434">
    <property type="entry name" value="Homing_endonucl"/>
</dbReference>
<dbReference type="Pfam" id="PF10298">
    <property type="entry name" value="WhiA_N"/>
    <property type="match status" value="1"/>
</dbReference>
<protein>
    <recommendedName>
        <fullName evidence="4">Probable cell division protein WhiA</fullName>
    </recommendedName>
</protein>
<evidence type="ECO:0000256" key="1">
    <source>
        <dbReference type="ARBA" id="ARBA00022618"/>
    </source>
</evidence>
<dbReference type="NCBIfam" id="TIGR00647">
    <property type="entry name" value="DNA_bind_WhiA"/>
    <property type="match status" value="1"/>
</dbReference>
<dbReference type="HAMAP" id="MF_01420">
    <property type="entry name" value="HTH_type_WhiA"/>
    <property type="match status" value="1"/>
</dbReference>
<dbReference type="GO" id="GO:0043937">
    <property type="term" value="P:regulation of sporulation"/>
    <property type="evidence" value="ECO:0007669"/>
    <property type="project" value="InterPro"/>
</dbReference>
<dbReference type="InterPro" id="IPR039518">
    <property type="entry name" value="WhiA_LAGLIDADG_dom"/>
</dbReference>
<dbReference type="PROSITE" id="PS50819">
    <property type="entry name" value="INTEIN_ENDONUCLEASE"/>
    <property type="match status" value="1"/>
</dbReference>
<evidence type="ECO:0000313" key="7">
    <source>
        <dbReference type="Proteomes" id="UP000787322"/>
    </source>
</evidence>
<proteinExistence type="inferred from homology"/>
<dbReference type="GO" id="GO:0003677">
    <property type="term" value="F:DNA binding"/>
    <property type="evidence" value="ECO:0007669"/>
    <property type="project" value="UniProtKB-UniRule"/>
</dbReference>
<keyword evidence="2 4" id="KW-0238">DNA-binding</keyword>
<dbReference type="PANTHER" id="PTHR37307">
    <property type="entry name" value="CELL DIVISION PROTEIN WHIA-RELATED"/>
    <property type="match status" value="1"/>
</dbReference>
<dbReference type="Pfam" id="PF14527">
    <property type="entry name" value="LAGLIDADG_WhiA"/>
    <property type="match status" value="1"/>
</dbReference>
<dbReference type="InterPro" id="IPR023054">
    <property type="entry name" value="Sporulation_regulator_WhiA_C"/>
</dbReference>
<keyword evidence="3 4" id="KW-0131">Cell cycle</keyword>
<keyword evidence="1 4" id="KW-0132">Cell division</keyword>
<dbReference type="GO" id="GO:0004519">
    <property type="term" value="F:endonuclease activity"/>
    <property type="evidence" value="ECO:0007669"/>
    <property type="project" value="InterPro"/>
</dbReference>
<dbReference type="Gene3D" id="3.10.28.10">
    <property type="entry name" value="Homing endonucleases"/>
    <property type="match status" value="1"/>
</dbReference>
<organism evidence="6 7">
    <name type="scientific">Lancefieldella parvula</name>
    <dbReference type="NCBI Taxonomy" id="1382"/>
    <lineage>
        <taxon>Bacteria</taxon>
        <taxon>Bacillati</taxon>
        <taxon>Actinomycetota</taxon>
        <taxon>Coriobacteriia</taxon>
        <taxon>Coriobacteriales</taxon>
        <taxon>Atopobiaceae</taxon>
        <taxon>Lancefieldella</taxon>
    </lineage>
</organism>
<dbReference type="InterPro" id="IPR004042">
    <property type="entry name" value="Intein_endonuc_central"/>
</dbReference>
<dbReference type="AlphaFoldDB" id="A0A9D6AE75"/>
<reference evidence="6" key="1">
    <citation type="submission" date="2020-04" db="EMBL/GenBank/DDBJ databases">
        <title>Deep metagenomics examines the oral microbiome during advanced dental caries in children, revealing novel taxa and co-occurrences with host molecules.</title>
        <authorList>
            <person name="Baker J.L."/>
            <person name="Morton J.T."/>
            <person name="Dinis M."/>
            <person name="Alvarez R."/>
            <person name="Tran N.C."/>
            <person name="Knight R."/>
            <person name="Edlund A."/>
        </authorList>
    </citation>
    <scope>NUCLEOTIDE SEQUENCE</scope>
    <source>
        <strain evidence="6">JCVI_3_bin.11</strain>
    </source>
</reference>
<dbReference type="PANTHER" id="PTHR37307:SF1">
    <property type="entry name" value="CELL DIVISION PROTEIN WHIA-RELATED"/>
    <property type="match status" value="1"/>
</dbReference>
<accession>A0A9D6AE75</accession>
<dbReference type="Proteomes" id="UP000787322">
    <property type="component" value="Unassembled WGS sequence"/>
</dbReference>
<evidence type="ECO:0000313" key="6">
    <source>
        <dbReference type="EMBL" id="MBF4802595.1"/>
    </source>
</evidence>
<evidence type="ECO:0000256" key="4">
    <source>
        <dbReference type="HAMAP-Rule" id="MF_01420"/>
    </source>
</evidence>